<organism evidence="2 3">
    <name type="scientific">Pseudohaliea rubra DSM 19751</name>
    <dbReference type="NCBI Taxonomy" id="1265313"/>
    <lineage>
        <taxon>Bacteria</taxon>
        <taxon>Pseudomonadati</taxon>
        <taxon>Pseudomonadota</taxon>
        <taxon>Gammaproteobacteria</taxon>
        <taxon>Cellvibrionales</taxon>
        <taxon>Halieaceae</taxon>
        <taxon>Pseudohaliea</taxon>
    </lineage>
</organism>
<evidence type="ECO:0000259" key="1">
    <source>
        <dbReference type="Pfam" id="PF12705"/>
    </source>
</evidence>
<dbReference type="InterPro" id="IPR038726">
    <property type="entry name" value="PDDEXK_AddAB-type"/>
</dbReference>
<dbReference type="HOGENOM" id="CLU_014693_0_0_6"/>
<dbReference type="NCBIfam" id="TIGR03623">
    <property type="entry name" value="probable DNA repair protein"/>
    <property type="match status" value="1"/>
</dbReference>
<protein>
    <recommendedName>
        <fullName evidence="1">PD-(D/E)XK endonuclease-like domain-containing protein</fullName>
    </recommendedName>
</protein>
<dbReference type="STRING" id="1265313.HRUBRA_01932"/>
<reference evidence="2 3" key="1">
    <citation type="journal article" date="2014" name="Genome Announc.">
        <title>Genome Sequence of Gammaproteobacterial Pseudohaliea rubra Type Strain DSM 19751, Isolated from Coastal Seawater of the Mediterranean Sea.</title>
        <authorList>
            <person name="Spring S."/>
            <person name="Fiebig A."/>
            <person name="Riedel T."/>
            <person name="Goker M."/>
            <person name="Klenk H.P."/>
        </authorList>
    </citation>
    <scope>NUCLEOTIDE SEQUENCE [LARGE SCALE GENOMIC DNA]</scope>
    <source>
        <strain evidence="2 3">DSM 19751</strain>
    </source>
</reference>
<keyword evidence="3" id="KW-1185">Reference proteome</keyword>
<dbReference type="Proteomes" id="UP000029640">
    <property type="component" value="Unassembled WGS sequence"/>
</dbReference>
<dbReference type="SUPFAM" id="SSF52540">
    <property type="entry name" value="P-loop containing nucleoside triphosphate hydrolases"/>
    <property type="match status" value="1"/>
</dbReference>
<dbReference type="OrthoDB" id="9761147at2"/>
<comment type="caution">
    <text evidence="2">The sequence shown here is derived from an EMBL/GenBank/DDBJ whole genome shotgun (WGS) entry which is preliminary data.</text>
</comment>
<dbReference type="eggNOG" id="COG3857">
    <property type="taxonomic scope" value="Bacteria"/>
</dbReference>
<evidence type="ECO:0000313" key="3">
    <source>
        <dbReference type="Proteomes" id="UP000029640"/>
    </source>
</evidence>
<dbReference type="InterPro" id="IPR027417">
    <property type="entry name" value="P-loop_NTPase"/>
</dbReference>
<dbReference type="EMBL" id="AUVB01000054">
    <property type="protein sequence ID" value="KGE03553.1"/>
    <property type="molecule type" value="Genomic_DNA"/>
</dbReference>
<accession>A0A095VR39</accession>
<dbReference type="Gene3D" id="3.90.320.10">
    <property type="match status" value="1"/>
</dbReference>
<gene>
    <name evidence="2" type="ORF">HRUBRA_01932</name>
</gene>
<dbReference type="Pfam" id="PF12705">
    <property type="entry name" value="PDDEXK_1"/>
    <property type="match status" value="1"/>
</dbReference>
<feature type="domain" description="PD-(D/E)XK endonuclease-like" evidence="1">
    <location>
        <begin position="602"/>
        <end position="872"/>
    </location>
</feature>
<dbReference type="InterPro" id="IPR019925">
    <property type="entry name" value="DNA_repair_protein_predicted"/>
</dbReference>
<dbReference type="AlphaFoldDB" id="A0A095VR39"/>
<sequence length="890" mass="96344">MAGKLLYDLAPLAPCLERGDSVLTANHRLARYIQRAWDERQRTTGARAWVTAPVAAVESWLLGRWEEAVAAGRLPLRYCLEPAAIHYLWRRVIAADSDDATGFSLLQPGEAARLAQRARDALLRWRIDCDVEATRQQFRLGGDSAHFLRWRHRFEEELRRLGAATPADCLRDLLDDPAPAPVPLTLVDCHDLPPLVFACLERFGLPLVDAPSSPPRAQRELRCFAEQHDELRAIADWAAARAAADPGARIGVVLDADPVRRAALDYQLRRAFGCIDANYDRLPVNYSAGLALDRAPLVRDALGLLALLEGSVDLAEVLATLRSRFVPLPDRDLPAMVTLVERLRALGARRLDVGLLRHHAGRLETQLGERLMALRDATERPGRRDGDGWVELFRDVLAVFGWPGPSLDSLEYQQQGLWEETLCSFAQCAALGPALGAAEALQLLRECLSQRVFQPKTADADIQVLGALEAAGLAFDALWVSGMHAGAWPAPARPSPLIPLSLQRRARMAQCTPEGEHAFASQLLRRYEAAVGTLVMSTALAADGAPLLPSPFLGTLPPVEATPTAGEEAWLARRAEAVLEQLEDPRAPPVGEEGVHGGAGLLEAQAACPFRAFARHRLRLRSPAQPVTGLTPQERGVLLHAALYQLWGVLGDSATLLSLAAPARRRHCEAAAGSAMDAVHKDRQEVVGGACLILERTRLADTLEAWLALEAERPRPFTVIAREDPVTLKLAGLELCLKLDRVDKLADGSELVIDYKSGSASLAGIFPTRITSPQLPLYSLARGSDLAGVAYAQLRPRQLRLLAAGVGDGLDDLDKKLRAGIADDPAVDDWLALRSVWEDRLTTLAAEVMAGDAGVQPAPGACRYCDLASLCRIGTAAALPDDSAAAAGQQ</sequence>
<dbReference type="InterPro" id="IPR011604">
    <property type="entry name" value="PDDEXK-like_dom_sf"/>
</dbReference>
<evidence type="ECO:0000313" key="2">
    <source>
        <dbReference type="EMBL" id="KGE03553.1"/>
    </source>
</evidence>
<name>A0A095VR39_9GAMM</name>
<dbReference type="RefSeq" id="WP_035513519.1">
    <property type="nucleotide sequence ID" value="NZ_KN234745.1"/>
</dbReference>
<proteinExistence type="predicted"/>